<dbReference type="PROSITE" id="PS50110">
    <property type="entry name" value="RESPONSE_REGULATORY"/>
    <property type="match status" value="1"/>
</dbReference>
<dbReference type="InterPro" id="IPR046947">
    <property type="entry name" value="LytR-like"/>
</dbReference>
<dbReference type="SMART" id="SM00448">
    <property type="entry name" value="REC"/>
    <property type="match status" value="1"/>
</dbReference>
<reference evidence="4" key="1">
    <citation type="submission" date="2023-06" db="EMBL/GenBank/DDBJ databases">
        <title>Robiginitalea aurantiacus sp. nov. and Algoriphagus sediminis sp. nov., isolated from coastal sediment.</title>
        <authorList>
            <person name="Zhou Z.Y."/>
            <person name="An J."/>
            <person name="Jia Y.W."/>
            <person name="Du Z.J."/>
        </authorList>
    </citation>
    <scope>NUCLEOTIDE SEQUENCE</scope>
    <source>
        <strain evidence="4">C2-7</strain>
    </source>
</reference>
<dbReference type="SUPFAM" id="SSF52172">
    <property type="entry name" value="CheY-like"/>
    <property type="match status" value="1"/>
</dbReference>
<accession>A0ABT7YB45</accession>
<dbReference type="InterPro" id="IPR011006">
    <property type="entry name" value="CheY-like_superfamily"/>
</dbReference>
<dbReference type="EMBL" id="JAUEPH010000002">
    <property type="protein sequence ID" value="MDN3203742.1"/>
    <property type="molecule type" value="Genomic_DNA"/>
</dbReference>
<protein>
    <submittedName>
        <fullName evidence="4">LytTR family DNA-binding domain-containing protein</fullName>
    </submittedName>
</protein>
<dbReference type="InterPro" id="IPR007492">
    <property type="entry name" value="LytTR_DNA-bd_dom"/>
</dbReference>
<dbReference type="InterPro" id="IPR001789">
    <property type="entry name" value="Sig_transdc_resp-reg_receiver"/>
</dbReference>
<evidence type="ECO:0000313" key="5">
    <source>
        <dbReference type="Proteomes" id="UP001171916"/>
    </source>
</evidence>
<proteinExistence type="predicted"/>
<gene>
    <name evidence="4" type="ORF">QVH07_06260</name>
</gene>
<dbReference type="RefSeq" id="WP_289999299.1">
    <property type="nucleotide sequence ID" value="NZ_JAUEPH010000002.1"/>
</dbReference>
<keyword evidence="5" id="KW-1185">Reference proteome</keyword>
<dbReference type="Gene3D" id="3.40.50.2300">
    <property type="match status" value="1"/>
</dbReference>
<keyword evidence="1" id="KW-0597">Phosphoprotein</keyword>
<dbReference type="GO" id="GO:0003677">
    <property type="term" value="F:DNA binding"/>
    <property type="evidence" value="ECO:0007669"/>
    <property type="project" value="UniProtKB-KW"/>
</dbReference>
<name>A0ABT7YB45_9BACT</name>
<comment type="caution">
    <text evidence="4">The sequence shown here is derived from an EMBL/GenBank/DDBJ whole genome shotgun (WGS) entry which is preliminary data.</text>
</comment>
<keyword evidence="4" id="KW-0238">DNA-binding</keyword>
<dbReference type="PANTHER" id="PTHR37299:SF1">
    <property type="entry name" value="STAGE 0 SPORULATION PROTEIN A HOMOLOG"/>
    <property type="match status" value="1"/>
</dbReference>
<dbReference type="Proteomes" id="UP001171916">
    <property type="component" value="Unassembled WGS sequence"/>
</dbReference>
<evidence type="ECO:0000313" key="4">
    <source>
        <dbReference type="EMBL" id="MDN3203742.1"/>
    </source>
</evidence>
<dbReference type="Pfam" id="PF00072">
    <property type="entry name" value="Response_reg"/>
    <property type="match status" value="1"/>
</dbReference>
<feature type="domain" description="Response regulatory" evidence="2">
    <location>
        <begin position="5"/>
        <end position="118"/>
    </location>
</feature>
<feature type="domain" description="HTH LytTR-type" evidence="3">
    <location>
        <begin position="147"/>
        <end position="250"/>
    </location>
</feature>
<dbReference type="Gene3D" id="2.40.50.1020">
    <property type="entry name" value="LytTr DNA-binding domain"/>
    <property type="match status" value="1"/>
</dbReference>
<evidence type="ECO:0000259" key="2">
    <source>
        <dbReference type="PROSITE" id="PS50110"/>
    </source>
</evidence>
<sequence>MKRLTTIIVEDEFHSREMLKSFLREYCPEVEVKEEAKNVEEAVQKITTIKPELVFMDIELQSGTGFDVLKSLEKMDFHLIFTTAFEHYAIKAIKFSSLDYLLKPIDVEELQNAVRKAVNASENNSQQELLKNLMNNLSSPGESNKKISLATAEGIEFIPTDQIYFCEANGSYTNFHLKDSRKLVVSKNLKEYENMLLDSRFMRVHNSYLINLQEVKRFVKSEGGYIVMNNDAQISISNSKREEFLRQMGL</sequence>
<dbReference type="PANTHER" id="PTHR37299">
    <property type="entry name" value="TRANSCRIPTIONAL REGULATOR-RELATED"/>
    <property type="match status" value="1"/>
</dbReference>
<evidence type="ECO:0000256" key="1">
    <source>
        <dbReference type="PROSITE-ProRule" id="PRU00169"/>
    </source>
</evidence>
<feature type="modified residue" description="4-aspartylphosphate" evidence="1">
    <location>
        <position position="57"/>
    </location>
</feature>
<organism evidence="4 5">
    <name type="scientific">Algoriphagus sediminis</name>
    <dbReference type="NCBI Taxonomy" id="3057113"/>
    <lineage>
        <taxon>Bacteria</taxon>
        <taxon>Pseudomonadati</taxon>
        <taxon>Bacteroidota</taxon>
        <taxon>Cytophagia</taxon>
        <taxon>Cytophagales</taxon>
        <taxon>Cyclobacteriaceae</taxon>
        <taxon>Algoriphagus</taxon>
    </lineage>
</organism>
<dbReference type="Pfam" id="PF04397">
    <property type="entry name" value="LytTR"/>
    <property type="match status" value="1"/>
</dbReference>
<evidence type="ECO:0000259" key="3">
    <source>
        <dbReference type="PROSITE" id="PS50930"/>
    </source>
</evidence>
<dbReference type="PROSITE" id="PS50930">
    <property type="entry name" value="HTH_LYTTR"/>
    <property type="match status" value="1"/>
</dbReference>
<dbReference type="SMART" id="SM00850">
    <property type="entry name" value="LytTR"/>
    <property type="match status" value="1"/>
</dbReference>